<keyword evidence="1" id="KW-0812">Transmembrane</keyword>
<evidence type="ECO:0000256" key="1">
    <source>
        <dbReference type="SAM" id="Phobius"/>
    </source>
</evidence>
<evidence type="ECO:0000313" key="2">
    <source>
        <dbReference type="EMBL" id="MFD1165571.1"/>
    </source>
</evidence>
<feature type="transmembrane region" description="Helical" evidence="1">
    <location>
        <begin position="28"/>
        <end position="54"/>
    </location>
</feature>
<keyword evidence="1" id="KW-0472">Membrane</keyword>
<gene>
    <name evidence="2" type="ORF">ACFQ2C_08150</name>
</gene>
<name>A0ABW3RL64_9SPHI</name>
<organism evidence="2 3">
    <name type="scientific">Sphingobacterium daejeonense</name>
    <dbReference type="NCBI Taxonomy" id="371142"/>
    <lineage>
        <taxon>Bacteria</taxon>
        <taxon>Pseudomonadati</taxon>
        <taxon>Bacteroidota</taxon>
        <taxon>Sphingobacteriia</taxon>
        <taxon>Sphingobacteriales</taxon>
        <taxon>Sphingobacteriaceae</taxon>
        <taxon>Sphingobacterium</taxon>
    </lineage>
</organism>
<keyword evidence="3" id="KW-1185">Reference proteome</keyword>
<sequence>MDKLFDVCVQLLVDLAAITNTTYEEINVILFVFIMPGMLLILTIANFILAVMLFKKRRRFI</sequence>
<protein>
    <submittedName>
        <fullName evidence="2">Uncharacterized protein</fullName>
    </submittedName>
</protein>
<comment type="caution">
    <text evidence="2">The sequence shown here is derived from an EMBL/GenBank/DDBJ whole genome shotgun (WGS) entry which is preliminary data.</text>
</comment>
<evidence type="ECO:0000313" key="3">
    <source>
        <dbReference type="Proteomes" id="UP001597205"/>
    </source>
</evidence>
<proteinExistence type="predicted"/>
<reference evidence="3" key="1">
    <citation type="journal article" date="2019" name="Int. J. Syst. Evol. Microbiol.">
        <title>The Global Catalogue of Microorganisms (GCM) 10K type strain sequencing project: providing services to taxonomists for standard genome sequencing and annotation.</title>
        <authorList>
            <consortium name="The Broad Institute Genomics Platform"/>
            <consortium name="The Broad Institute Genome Sequencing Center for Infectious Disease"/>
            <person name="Wu L."/>
            <person name="Ma J."/>
        </authorList>
    </citation>
    <scope>NUCLEOTIDE SEQUENCE [LARGE SCALE GENOMIC DNA]</scope>
    <source>
        <strain evidence="3">CCUG 52468</strain>
    </source>
</reference>
<dbReference type="RefSeq" id="WP_380895695.1">
    <property type="nucleotide sequence ID" value="NZ_JBHTKY010000009.1"/>
</dbReference>
<keyword evidence="1" id="KW-1133">Transmembrane helix</keyword>
<accession>A0ABW3RL64</accession>
<dbReference type="EMBL" id="JBHTKY010000009">
    <property type="protein sequence ID" value="MFD1165571.1"/>
    <property type="molecule type" value="Genomic_DNA"/>
</dbReference>
<dbReference type="Proteomes" id="UP001597205">
    <property type="component" value="Unassembled WGS sequence"/>
</dbReference>